<dbReference type="PANTHER" id="PTHR42956:SF1">
    <property type="entry name" value="NITROGENASE IRON-MOLYBDENUM COFACTOR BIOSYNTHESIS PROTEIN NIFE"/>
    <property type="match status" value="1"/>
</dbReference>
<dbReference type="Gene3D" id="3.40.50.1980">
    <property type="entry name" value="Nitrogenase molybdenum iron protein domain"/>
    <property type="match status" value="2"/>
</dbReference>
<dbReference type="Pfam" id="PF00148">
    <property type="entry name" value="Oxidored_nitro"/>
    <property type="match status" value="1"/>
</dbReference>
<dbReference type="AlphaFoldDB" id="X0XVZ7"/>
<dbReference type="InterPro" id="IPR049939">
    <property type="entry name" value="NifE-like"/>
</dbReference>
<feature type="non-terminal residue" evidence="2">
    <location>
        <position position="1"/>
    </location>
</feature>
<dbReference type="GO" id="GO:0016491">
    <property type="term" value="F:oxidoreductase activity"/>
    <property type="evidence" value="ECO:0007669"/>
    <property type="project" value="InterPro"/>
</dbReference>
<organism evidence="2">
    <name type="scientific">marine sediment metagenome</name>
    <dbReference type="NCBI Taxonomy" id="412755"/>
    <lineage>
        <taxon>unclassified sequences</taxon>
        <taxon>metagenomes</taxon>
        <taxon>ecological metagenomes</taxon>
    </lineage>
</organism>
<evidence type="ECO:0000259" key="1">
    <source>
        <dbReference type="Pfam" id="PF00148"/>
    </source>
</evidence>
<reference evidence="2" key="1">
    <citation type="journal article" date="2014" name="Front. Microbiol.">
        <title>High frequency of phylogenetically diverse reductive dehalogenase-homologous genes in deep subseafloor sedimentary metagenomes.</title>
        <authorList>
            <person name="Kawai M."/>
            <person name="Futagami T."/>
            <person name="Toyoda A."/>
            <person name="Takaki Y."/>
            <person name="Nishi S."/>
            <person name="Hori S."/>
            <person name="Arai W."/>
            <person name="Tsubouchi T."/>
            <person name="Morono Y."/>
            <person name="Uchiyama I."/>
            <person name="Ito T."/>
            <person name="Fujiyama A."/>
            <person name="Inagaki F."/>
            <person name="Takami H."/>
        </authorList>
    </citation>
    <scope>NUCLEOTIDE SEQUENCE</scope>
    <source>
        <strain evidence="2">Expedition CK06-06</strain>
    </source>
</reference>
<dbReference type="PANTHER" id="PTHR42956">
    <property type="entry name" value="NITROGENASE IRON-MOLYBDENUM COFACTOR BIOSYNTHESIS PROTEIN NIFE"/>
    <property type="match status" value="1"/>
</dbReference>
<accession>X0XVZ7</accession>
<comment type="caution">
    <text evidence="2">The sequence shown here is derived from an EMBL/GenBank/DDBJ whole genome shotgun (WGS) entry which is preliminary data.</text>
</comment>
<protein>
    <recommendedName>
        <fullName evidence="1">Nitrogenase/oxidoreductase component 1 domain-containing protein</fullName>
    </recommendedName>
</protein>
<feature type="domain" description="Nitrogenase/oxidoreductase component 1" evidence="1">
    <location>
        <begin position="3"/>
        <end position="218"/>
    </location>
</feature>
<dbReference type="InterPro" id="IPR000510">
    <property type="entry name" value="Nase/OxRdtase_comp1"/>
</dbReference>
<evidence type="ECO:0000313" key="2">
    <source>
        <dbReference type="EMBL" id="GAG39417.1"/>
    </source>
</evidence>
<sequence length="234" mass="26733">EDVAAAEGCIVLSHDAGQRAADYLAQEFSTEQLCKGMPLPVGFTNTRRWLTELGKKLGAQGVAERLAADGEKMVVEQCRRKALEQFFMHRAPAAIVADATVGIPLLHFIAEDLEMIPKLICLRSCQPVAREILQRELEELALTPEVIYDADVYQSKQALAQVKPEVVFGSNIERHAVEELDIPFVFRLVNPIFQFRMVDREYFGYVGMLNLIEFIQNDWLDRYRSKRRGYKARW</sequence>
<proteinExistence type="predicted"/>
<name>X0XVZ7_9ZZZZ</name>
<dbReference type="EMBL" id="BARS01046055">
    <property type="protein sequence ID" value="GAG39417.1"/>
    <property type="molecule type" value="Genomic_DNA"/>
</dbReference>
<dbReference type="SUPFAM" id="SSF53807">
    <property type="entry name" value="Helical backbone' metal receptor"/>
    <property type="match status" value="1"/>
</dbReference>
<gene>
    <name evidence="2" type="ORF">S01H1_69369</name>
</gene>